<keyword evidence="3" id="KW-0732">Signal</keyword>
<evidence type="ECO:0000256" key="4">
    <source>
        <dbReference type="ARBA" id="ARBA00022837"/>
    </source>
</evidence>
<name>A0A1F2P9U4_9EURY</name>
<organism evidence="7 8">
    <name type="scientific">Candidatus Syntropharchaeum caldarium</name>
    <dbReference type="NCBI Taxonomy" id="1838285"/>
    <lineage>
        <taxon>Archaea</taxon>
        <taxon>Methanobacteriati</taxon>
        <taxon>Methanobacteriota</taxon>
        <taxon>Stenosarchaea group</taxon>
        <taxon>Methanomicrobia</taxon>
        <taxon>Methanosarcinales</taxon>
        <taxon>ANME-2 cluster</taxon>
        <taxon>Candidatus Syntropharchaeum</taxon>
    </lineage>
</organism>
<feature type="compositionally biased region" description="Basic and acidic residues" evidence="5">
    <location>
        <begin position="2197"/>
        <end position="2211"/>
    </location>
</feature>
<dbReference type="InterPro" id="IPR013783">
    <property type="entry name" value="Ig-like_fold"/>
</dbReference>
<proteinExistence type="predicted"/>
<protein>
    <submittedName>
        <fullName evidence="7">Fibronectin type III domain protein</fullName>
    </submittedName>
</protein>
<dbReference type="Proteomes" id="UP000186940">
    <property type="component" value="Unassembled WGS sequence"/>
</dbReference>
<dbReference type="NCBIfam" id="NF041940">
    <property type="entry name" value="choice_anch_X"/>
    <property type="match status" value="1"/>
</dbReference>
<dbReference type="InterPro" id="IPR059100">
    <property type="entry name" value="TSP3_bac"/>
</dbReference>
<dbReference type="SUPFAM" id="SSF48695">
    <property type="entry name" value="Multiheme cytochromes"/>
    <property type="match status" value="3"/>
</dbReference>
<dbReference type="InterPro" id="IPR033803">
    <property type="entry name" value="CBD-like_Golvesin-Xly"/>
</dbReference>
<evidence type="ECO:0000256" key="3">
    <source>
        <dbReference type="ARBA" id="ARBA00022729"/>
    </source>
</evidence>
<feature type="domain" description="Golvesin/Xly CBD-like" evidence="6">
    <location>
        <begin position="1213"/>
        <end position="1314"/>
    </location>
</feature>
<evidence type="ECO:0000313" key="8">
    <source>
        <dbReference type="Proteomes" id="UP000186940"/>
    </source>
</evidence>
<accession>A0A1F2P9U4</accession>
<gene>
    <name evidence="7" type="ORF">SCAL_000633</name>
</gene>
<feature type="domain" description="Golvesin/Xly CBD-like" evidence="6">
    <location>
        <begin position="900"/>
        <end position="1025"/>
    </location>
</feature>
<feature type="compositionally biased region" description="Polar residues" evidence="5">
    <location>
        <begin position="2255"/>
        <end position="2268"/>
    </location>
</feature>
<sequence length="2300" mass="249250">MNEGMKKVKIFILVLLMIASPFSMLTAGAAIDGSKHDFTFESELTPNGACSACHEWRTMTWARNLSEEEAYFNQTEDPNYVHDPTIKCYDCHSGTAADNDPSYTLFINTTLGRYIPQDVAFDANMKGNDLSYDSSPSDDETGYYESSTSGHYIKTNATGLTNIEPGDKLPCTDCHEPHETEPTNEVFIKGSSEYPLGGKVVSNLKASTNTRSGTGTGREICAVCHGYSDSGIAVRFVDVNPLYGSTDRIVQTPSTVSQHAENDSTPCTDCHSHSTPASYFVGISSHNTHLTAEFGPKISSCTGADGCHSEGNFSRFNDNLTLSATHACDNCHSPNGTYNGVTLAKASWEEGVYNGTDLKSSKEKWCASCHDKEPASSMGNGSGINAPNIVGMNLSGSWQSPVAIITNQTENVSDATNLLDGDVETGASVSGASQIVFDLGESTEVSHIRLYTSASSTVKWEVYGSNDLSNWTRILYGQDVIFSAPAWLTGEDEGWDESRVDRIIPVRYIKLYKRSPWPVGSGSQREFEYKADIRYGYYTTGHKIACTNCHNRSSAHIDGTSQTYNTTLDNYQTGFRLKYLEVENETVPSLEIPRVDCNWGDYPKTSNDFALCFSCHNKYNLLGDASGTGDYHKDPPQTNFRNNTTNAHLIHLQGRGYCGNNPDWDSDWNGTADSPQSCTACHNVHGSPAPAMTRHGELVSINDTLEKAPLLNLKYINADGELDHNLSDATQSIGGRTQFYGAGPGNVAKNKVCNMCHNDQITYYRTPVPPTVTCGNGSGTGGCHSPTAYSSSAAGSHNTHLTAPRGPNITSCTGADGCHKGNHTGLFNDGLPLSTTHRCDNCHSPNGTYDGVNDSTIGAKPNWENGVYNNSTTLKSGKEKWCAGCHDDEPAYSKAEYSEVIVDNTEASFAGSWSTSSHSTDYGSNYRYNGAGSGTETATWTPNLPESGNYSVYAWWPIYVSGRATNAPYTVYYSSGSETVRVNHKAGGGGWNYIGTWNFSAGTSGYVVLSDDADGIVMADAIRFVKGGNATYAPNIIGDNTSYGFYATGHGRSGVVDCLSCHDSDKTHIDGIQRTYEANETTGDAITPYNNSYRLKDLDGLPAMVMPRKTTSTFNMQAYWRDFNLCFDCHNRFEVLGETSSDISNTNFWNNDSSISNSHWLHLGIDSKHFDSDYDSSADSRESCIACHNVHGSPTGPMIRHGELISYPSTANKEPAHNFYYLLPGDGSATARFTPTLAGGTYDIYAWWSSHSNRATNAKYIIYHDGGSAEVIVNQEENGSQWNLLGEYNITTSNGTVVLTSDGANEYIMADGIQWNRTDGGDTVYVDEPDATYTGSWTVETSNPDKYYGDSTRYYYAPIRNATANVNKSTGGTFYVSGVITANHLCQMCHSNVQYNRDPYTGPRVPYSDATPDNISNFESNTVTFTAFVTDVDENIANVTIDLSSFGGNVSQRMYDDGTHGDTKANDGVYSYQFTVPAGVDDGPRSITVTATDDDGNSGEGLIDLTVYQPGALIIDDEDASFTGTWGESTADETTYGTGYRWHASGTGSNTATWSVNITTAGNYTVYARWVTGSNRATDAPYTINYEGGNETVRVSQRIKGGKWNRLGNYYFDVGEYSVVLTDDADNYVIADAIKLESEAPPAYHPWPIADNPDAEYNGTGWYTGTADSGYYGSDFYYHASGTGENTATWTLAVPEAGKYDVYAWWADGSNRATNAPYMINYEGGSETVRVSQKINGGKWNLLGTYSFNAGNYSIVLSDDADGFIIADAVKFELNQSVWLTPSSIQCTNLTNASLLIDNSTSTANALDTGDEQYVVFDLGARYTVPSIKMYTDGSGNYTWDVYMGDNISDPACCNHSSWGTPVLENWTPSTSGWNEVNLTTPATARYIKLMRNDTGDDLAADSLYEFMFDPPTATLTFELHSYADMHIYDPEDRHLGMNYTTGEIENQIPGAVYDFGDVQTATLPKLAVGEYRVILKGTGTGGYELTVTGEDDDGVLTSETVAGNITAGEIHDATAAVNTTDITNITIALEDEPEPTINADGVDNVTLADLYPDIDEVDIDPLDPETIDTTGMPDIAIHTAYMVNASGDGEYTLRFEDVENAELITAVYKINEEGEWIELPAVINGSRVEVTMEAGDPPVIFAYPAPETPTTDDTNTASTGGSGGGGGGGAGPKDSDGDGVPDRQEQLDGTDPLNPDTDHDGLNDFEERVAGTDPNNPDTDGDGIIDGEDPDPAIMNFTQKVKKTFSDISDTIFRSGSENAPVPSSESGAEEKTPGFGSFAWIVAVLAMGYLVRREKVEK</sequence>
<keyword evidence="4" id="KW-0106">Calcium</keyword>
<dbReference type="Pfam" id="PF25275">
    <property type="entry name" value="Golvesin_C"/>
    <property type="match status" value="4"/>
</dbReference>
<dbReference type="SUPFAM" id="SSF49785">
    <property type="entry name" value="Galactose-binding domain-like"/>
    <property type="match status" value="2"/>
</dbReference>
<reference evidence="7" key="1">
    <citation type="submission" date="2016-05" db="EMBL/GenBank/DDBJ databases">
        <title>Microbial consortia oxidize butane by reversing methanogenesis.</title>
        <authorList>
            <person name="Laso-Perez R."/>
            <person name="Richter M."/>
            <person name="Wegener G."/>
            <person name="Musat F."/>
        </authorList>
    </citation>
    <scope>NUCLEOTIDE SEQUENCE [LARGE SCALE GENOMIC DNA]</scope>
    <source>
        <strain evidence="7">BOX2</strain>
    </source>
</reference>
<evidence type="ECO:0000313" key="7">
    <source>
        <dbReference type="EMBL" id="OFV67993.1"/>
    </source>
</evidence>
<comment type="subcellular location">
    <subcellularLocation>
        <location evidence="1">Secreted</location>
    </subcellularLocation>
</comment>
<dbReference type="Gene3D" id="2.60.40.10">
    <property type="entry name" value="Immunoglobulins"/>
    <property type="match status" value="1"/>
</dbReference>
<dbReference type="CDD" id="cd14488">
    <property type="entry name" value="CBM6-CBM35-CBM36_like_2"/>
    <property type="match status" value="2"/>
</dbReference>
<keyword evidence="2" id="KW-0964">Secreted</keyword>
<feature type="region of interest" description="Disordered" evidence="5">
    <location>
        <begin position="2255"/>
        <end position="2275"/>
    </location>
</feature>
<feature type="compositionally biased region" description="Basic and acidic residues" evidence="5">
    <location>
        <begin position="2174"/>
        <end position="2187"/>
    </location>
</feature>
<dbReference type="PATRIC" id="fig|1838285.3.peg.642"/>
<feature type="domain" description="Golvesin/Xly CBD-like" evidence="6">
    <location>
        <begin position="1649"/>
        <end position="1773"/>
    </location>
</feature>
<dbReference type="Gene3D" id="2.60.120.260">
    <property type="entry name" value="Galactose-binding domain-like"/>
    <property type="match status" value="4"/>
</dbReference>
<feature type="compositionally biased region" description="Low complexity" evidence="5">
    <location>
        <begin position="2149"/>
        <end position="2160"/>
    </location>
</feature>
<feature type="region of interest" description="Disordered" evidence="5">
    <location>
        <begin position="2140"/>
        <end position="2233"/>
    </location>
</feature>
<feature type="domain" description="Golvesin/Xly CBD-like" evidence="6">
    <location>
        <begin position="1514"/>
        <end position="1637"/>
    </location>
</feature>
<dbReference type="InterPro" id="IPR008979">
    <property type="entry name" value="Galactose-bd-like_sf"/>
</dbReference>
<feature type="compositionally biased region" description="Acidic residues" evidence="5">
    <location>
        <begin position="2220"/>
        <end position="2232"/>
    </location>
</feature>
<dbReference type="CDD" id="cd08168">
    <property type="entry name" value="Cytochrom_C3"/>
    <property type="match status" value="1"/>
</dbReference>
<keyword evidence="8" id="KW-1185">Reference proteome</keyword>
<dbReference type="InterPro" id="IPR036280">
    <property type="entry name" value="Multihaem_cyt_sf"/>
</dbReference>
<dbReference type="PANTHER" id="PTHR35038">
    <property type="entry name" value="DISSIMILATORY SULFITE REDUCTASE SIRA"/>
    <property type="match status" value="1"/>
</dbReference>
<evidence type="ECO:0000256" key="5">
    <source>
        <dbReference type="SAM" id="MobiDB-lite"/>
    </source>
</evidence>
<comment type="caution">
    <text evidence="7">The sequence shown here is derived from an EMBL/GenBank/DDBJ whole genome shotgun (WGS) entry which is preliminary data.</text>
</comment>
<evidence type="ECO:0000256" key="2">
    <source>
        <dbReference type="ARBA" id="ARBA00022525"/>
    </source>
</evidence>
<evidence type="ECO:0000256" key="1">
    <source>
        <dbReference type="ARBA" id="ARBA00004613"/>
    </source>
</evidence>
<dbReference type="STRING" id="1838285.SCAL_000633"/>
<feature type="compositionally biased region" description="Gly residues" evidence="5">
    <location>
        <begin position="2161"/>
        <end position="2172"/>
    </location>
</feature>
<evidence type="ECO:0000259" key="6">
    <source>
        <dbReference type="Pfam" id="PF25275"/>
    </source>
</evidence>
<dbReference type="Pfam" id="PF18884">
    <property type="entry name" value="TSP3_bac"/>
    <property type="match status" value="2"/>
</dbReference>
<dbReference type="InterPro" id="IPR051829">
    <property type="entry name" value="Multiheme_Cytochr_ET"/>
</dbReference>
<dbReference type="EMBL" id="LYOS01000002">
    <property type="protein sequence ID" value="OFV67993.1"/>
    <property type="molecule type" value="Genomic_DNA"/>
</dbReference>